<feature type="domain" description="Effector-associated" evidence="1">
    <location>
        <begin position="32"/>
        <end position="112"/>
    </location>
</feature>
<evidence type="ECO:0000313" key="4">
    <source>
        <dbReference type="Proteomes" id="UP001164439"/>
    </source>
</evidence>
<evidence type="ECO:0000259" key="2">
    <source>
        <dbReference type="Pfam" id="PF20028"/>
    </source>
</evidence>
<sequence length="530" mass="59725">MKTRTGVSGDSGPWEEPSGWSAYDMERLSASLAAFSDLDDPHFFRQVCSMTGRRLGRFTVQYHADPRSQILALVETIDRFQERGRALRALADTLRWLRGEEAAMTELEALVAELAPEGRLSGTRLQTIVECLDAMRTTVSLVVAHDALRRALLPGEPSGLRGTEDVCSMVRRLNDAKEPATGAGTREPLVLRFLAELAASVPKEAAEILRSHLLLAAHDLDLPSPVRDALLGRPDAAAAHVERRVLQIRLDELAPGSQQYTVEAALFDWTEDGLCQLFRRECDRVYTVRELQQCGRTCLVDWEDLVIGLDAADHAHAEFLLPWSLLAHPVERWLTDDQGYLLGHKYPVIVRSLDRIRRRSWHRDWRRRWTVLRGSGAPCEPQGLLGWLALDAAATLEEHGEVLYLRGRDGEVRAWLDDHPDSAGIALAFPYDHGDPRGALALQEAVCEGVPFMVWRRDEGDPAELAARLHEPARDRFADLPTRMRQWRRGVPRDDETDMHNHLTLFWDDPDCVQREGPLSVPGRTRESQT</sequence>
<feature type="domain" description="vWA-MoxR associated protein C-terminal" evidence="2">
    <location>
        <begin position="259"/>
        <end position="510"/>
    </location>
</feature>
<evidence type="ECO:0000259" key="1">
    <source>
        <dbReference type="Pfam" id="PF19956"/>
    </source>
</evidence>
<dbReference type="Pfam" id="PF19956">
    <property type="entry name" value="EAD2"/>
    <property type="match status" value="1"/>
</dbReference>
<evidence type="ECO:0000313" key="3">
    <source>
        <dbReference type="EMBL" id="WAZ19739.1"/>
    </source>
</evidence>
<dbReference type="Pfam" id="PF20028">
    <property type="entry name" value="VMAP-C"/>
    <property type="match status" value="1"/>
</dbReference>
<name>A0ABY7K5F2_9ACTN</name>
<accession>A0ABY7K5F2</accession>
<dbReference type="Proteomes" id="UP001164439">
    <property type="component" value="Chromosome"/>
</dbReference>
<reference evidence="3" key="1">
    <citation type="submission" date="2022-12" db="EMBL/GenBank/DDBJ databases">
        <authorList>
            <person name="Ruckert C."/>
            <person name="Busche T."/>
            <person name="Kalinowski J."/>
            <person name="Wittmann C."/>
        </authorList>
    </citation>
    <scope>NUCLEOTIDE SEQUENCE</scope>
    <source>
        <strain evidence="3">DSM 40467</strain>
    </source>
</reference>
<organism evidence="3 4">
    <name type="scientific">Streptomyces cinnabarinus</name>
    <dbReference type="NCBI Taxonomy" id="67287"/>
    <lineage>
        <taxon>Bacteria</taxon>
        <taxon>Bacillati</taxon>
        <taxon>Actinomycetota</taxon>
        <taxon>Actinomycetes</taxon>
        <taxon>Kitasatosporales</taxon>
        <taxon>Streptomycetaceae</taxon>
        <taxon>Streptomyces</taxon>
    </lineage>
</organism>
<dbReference type="InterPro" id="IPR045431">
    <property type="entry name" value="EAD2"/>
</dbReference>
<dbReference type="InterPro" id="IPR045450">
    <property type="entry name" value="VMAP_C"/>
</dbReference>
<dbReference type="RefSeq" id="WP_269657431.1">
    <property type="nucleotide sequence ID" value="NZ_CP114413.1"/>
</dbReference>
<proteinExistence type="predicted"/>
<keyword evidence="4" id="KW-1185">Reference proteome</keyword>
<gene>
    <name evidence="3" type="ORF">STRCI_000816</name>
</gene>
<dbReference type="EMBL" id="CP114413">
    <property type="protein sequence ID" value="WAZ19739.1"/>
    <property type="molecule type" value="Genomic_DNA"/>
</dbReference>
<protein>
    <submittedName>
        <fullName evidence="3">Uncharacterized protein</fullName>
    </submittedName>
</protein>